<evidence type="ECO:0000256" key="5">
    <source>
        <dbReference type="SAM" id="MobiDB-lite"/>
    </source>
</evidence>
<dbReference type="InterPro" id="IPR019831">
    <property type="entry name" value="Mn/Fe_SOD_N"/>
</dbReference>
<evidence type="ECO:0000256" key="2">
    <source>
        <dbReference type="ARBA" id="ARBA00012682"/>
    </source>
</evidence>
<dbReference type="EC" id="1.15.1.1" evidence="2"/>
<keyword evidence="3" id="KW-0479">Metal-binding</keyword>
<feature type="domain" description="Manganese/iron superoxide dismutase N-terminal" evidence="6">
    <location>
        <begin position="134"/>
        <end position="215"/>
    </location>
</feature>
<dbReference type="RefSeq" id="WP_245838840.1">
    <property type="nucleotide sequence ID" value="NZ_FPAA01000011.1"/>
</dbReference>
<dbReference type="PANTHER" id="PTHR11404:SF6">
    <property type="entry name" value="SUPEROXIDE DISMUTASE [MN], MITOCHONDRIAL"/>
    <property type="match status" value="1"/>
</dbReference>
<reference evidence="9" key="1">
    <citation type="submission" date="2016-10" db="EMBL/GenBank/DDBJ databases">
        <authorList>
            <person name="Varghese N."/>
            <person name="Submissions S."/>
        </authorList>
    </citation>
    <scope>NUCLEOTIDE SEQUENCE [LARGE SCALE GENOMIC DNA]</scope>
    <source>
        <strain evidence="9">DSM 45789</strain>
    </source>
</reference>
<dbReference type="InterPro" id="IPR036324">
    <property type="entry name" value="Mn/Fe_SOD_N_sf"/>
</dbReference>
<dbReference type="PANTHER" id="PTHR11404">
    <property type="entry name" value="SUPEROXIDE DISMUTASE 2"/>
    <property type="match status" value="1"/>
</dbReference>
<evidence type="ECO:0000313" key="9">
    <source>
        <dbReference type="Proteomes" id="UP000198660"/>
    </source>
</evidence>
<dbReference type="FunFam" id="3.55.40.20:FF:000004">
    <property type="entry name" value="Superoxide dismutase [Fe]"/>
    <property type="match status" value="1"/>
</dbReference>
<protein>
    <recommendedName>
        <fullName evidence="2">superoxide dismutase</fullName>
        <ecNumber evidence="2">1.15.1.1</ecNumber>
    </recommendedName>
</protein>
<dbReference type="AlphaFoldDB" id="A0A1I6TTY5"/>
<dbReference type="Gene3D" id="1.10.287.990">
    <property type="entry name" value="Fe,Mn superoxide dismutase (SOD) domain"/>
    <property type="match status" value="1"/>
</dbReference>
<keyword evidence="9" id="KW-1185">Reference proteome</keyword>
<dbReference type="Proteomes" id="UP000198660">
    <property type="component" value="Unassembled WGS sequence"/>
</dbReference>
<evidence type="ECO:0000259" key="7">
    <source>
        <dbReference type="Pfam" id="PF02777"/>
    </source>
</evidence>
<feature type="region of interest" description="Disordered" evidence="5">
    <location>
        <begin position="87"/>
        <end position="129"/>
    </location>
</feature>
<sequence>MSEANIERLRREIQRFAQQGQHLIHRSLNETNESNYPLFKEASEEGYHLIDQLIQMEEESHTDSWGTLKELAQQTWEIRSKTETWLKSIPPNRSDKKSTTPQFEEPTFQNEANEEDASSQTESYPCSPPVPIGQHQLPPLPYPYDALEPYIDTKTMHLHHDQHHLSYVKGLNQAELALLQARQSNNFEFIQYWEGQLAFHGAGHYLHTLFWETMSPHGGGQPSGRLAEAINQYFGSFQAFKKQFTSAAAKVEGSGWAILVWAPRASHLEILQAEKHQNLSQWDVIPLLPLDVWEHAYYLKYTNQRQSYIDSWWNVVNWPAVEQRLEVACRVAWRPF</sequence>
<feature type="domain" description="Manganese/iron superoxide dismutase C-terminal" evidence="7">
    <location>
        <begin position="222"/>
        <end position="324"/>
    </location>
</feature>
<dbReference type="Pfam" id="PF00081">
    <property type="entry name" value="Sod_Fe_N"/>
    <property type="match status" value="1"/>
</dbReference>
<dbReference type="InterPro" id="IPR050265">
    <property type="entry name" value="Fe/Mn_Superoxide_Dismutase"/>
</dbReference>
<accession>A0A1I6TTY5</accession>
<dbReference type="PROSITE" id="PS00088">
    <property type="entry name" value="SOD_MN"/>
    <property type="match status" value="1"/>
</dbReference>
<evidence type="ECO:0000256" key="1">
    <source>
        <dbReference type="ARBA" id="ARBA00008714"/>
    </source>
</evidence>
<dbReference type="GO" id="GO:0046872">
    <property type="term" value="F:metal ion binding"/>
    <property type="evidence" value="ECO:0007669"/>
    <property type="project" value="UniProtKB-KW"/>
</dbReference>
<evidence type="ECO:0000259" key="6">
    <source>
        <dbReference type="Pfam" id="PF00081"/>
    </source>
</evidence>
<dbReference type="SUPFAM" id="SSF46609">
    <property type="entry name" value="Fe,Mn superoxide dismutase (SOD), N-terminal domain"/>
    <property type="match status" value="1"/>
</dbReference>
<feature type="compositionally biased region" description="Polar residues" evidence="5">
    <location>
        <begin position="99"/>
        <end position="111"/>
    </location>
</feature>
<evidence type="ECO:0000256" key="4">
    <source>
        <dbReference type="ARBA" id="ARBA00023002"/>
    </source>
</evidence>
<dbReference type="InterPro" id="IPR001189">
    <property type="entry name" value="Mn/Fe_SOD"/>
</dbReference>
<dbReference type="Pfam" id="PF02777">
    <property type="entry name" value="Sod_Fe_C"/>
    <property type="match status" value="1"/>
</dbReference>
<proteinExistence type="inferred from homology"/>
<dbReference type="InterPro" id="IPR019832">
    <property type="entry name" value="Mn/Fe_SOD_C"/>
</dbReference>
<comment type="similarity">
    <text evidence="1">Belongs to the iron/manganese superoxide dismutase family.</text>
</comment>
<name>A0A1I6TTY5_9BACL</name>
<dbReference type="InterPro" id="IPR019833">
    <property type="entry name" value="Mn/Fe_SOD_BS"/>
</dbReference>
<dbReference type="Gene3D" id="3.55.40.20">
    <property type="entry name" value="Iron/manganese superoxide dismutase, C-terminal domain"/>
    <property type="match status" value="1"/>
</dbReference>
<dbReference type="InterPro" id="IPR036314">
    <property type="entry name" value="SOD_C_sf"/>
</dbReference>
<dbReference type="PRINTS" id="PR01703">
    <property type="entry name" value="MNSODISMTASE"/>
</dbReference>
<keyword evidence="4" id="KW-0560">Oxidoreductase</keyword>
<evidence type="ECO:0000313" key="8">
    <source>
        <dbReference type="EMBL" id="SFS92709.1"/>
    </source>
</evidence>
<organism evidence="8 9">
    <name type="scientific">Marininema halotolerans</name>
    <dbReference type="NCBI Taxonomy" id="1155944"/>
    <lineage>
        <taxon>Bacteria</taxon>
        <taxon>Bacillati</taxon>
        <taxon>Bacillota</taxon>
        <taxon>Bacilli</taxon>
        <taxon>Bacillales</taxon>
        <taxon>Thermoactinomycetaceae</taxon>
        <taxon>Marininema</taxon>
    </lineage>
</organism>
<dbReference type="GO" id="GO:0004784">
    <property type="term" value="F:superoxide dismutase activity"/>
    <property type="evidence" value="ECO:0007669"/>
    <property type="project" value="UniProtKB-EC"/>
</dbReference>
<gene>
    <name evidence="8" type="ORF">SAMN05444972_11175</name>
</gene>
<dbReference type="SUPFAM" id="SSF54719">
    <property type="entry name" value="Fe,Mn superoxide dismutase (SOD), C-terminal domain"/>
    <property type="match status" value="1"/>
</dbReference>
<evidence type="ECO:0000256" key="3">
    <source>
        <dbReference type="ARBA" id="ARBA00022723"/>
    </source>
</evidence>
<dbReference type="EMBL" id="FPAA01000011">
    <property type="protein sequence ID" value="SFS92709.1"/>
    <property type="molecule type" value="Genomic_DNA"/>
</dbReference>